<dbReference type="InterPro" id="IPR016024">
    <property type="entry name" value="ARM-type_fold"/>
</dbReference>
<dbReference type="InterPro" id="IPR056843">
    <property type="entry name" value="THADA-like_TPR"/>
</dbReference>
<dbReference type="Pfam" id="PF25151">
    <property type="entry name" value="TPR_Trm732_C"/>
    <property type="match status" value="1"/>
</dbReference>
<dbReference type="InterPro" id="IPR019442">
    <property type="entry name" value="THADA/TRM732_DUF2428"/>
</dbReference>
<evidence type="ECO:0000259" key="3">
    <source>
        <dbReference type="Pfam" id="PF10350"/>
    </source>
</evidence>
<feature type="domain" description="tRNA (32-2'-O)-methyltransferase regulator THADA-like C-terminal TPR repeats region" evidence="5">
    <location>
        <begin position="886"/>
        <end position="1042"/>
    </location>
</feature>
<gene>
    <name evidence="6" type="ORF">GOMPHAMPRED_006320</name>
</gene>
<evidence type="ECO:0000259" key="5">
    <source>
        <dbReference type="Pfam" id="PF25151"/>
    </source>
</evidence>
<reference evidence="6" key="1">
    <citation type="submission" date="2021-03" db="EMBL/GenBank/DDBJ databases">
        <authorList>
            <person name="Tagirdzhanova G."/>
        </authorList>
    </citation>
    <scope>NUCLEOTIDE SEQUENCE</scope>
</reference>
<dbReference type="PANTHER" id="PTHR14387">
    <property type="entry name" value="THADA/DEATH RECEPTOR INTERACTING PROTEIN"/>
    <property type="match status" value="1"/>
</dbReference>
<evidence type="ECO:0000256" key="1">
    <source>
        <dbReference type="ARBA" id="ARBA00010409"/>
    </source>
</evidence>
<dbReference type="Proteomes" id="UP000664169">
    <property type="component" value="Unassembled WGS sequence"/>
</dbReference>
<evidence type="ECO:0000259" key="4">
    <source>
        <dbReference type="Pfam" id="PF25150"/>
    </source>
</evidence>
<organism evidence="6 7">
    <name type="scientific">Gomphillus americanus</name>
    <dbReference type="NCBI Taxonomy" id="1940652"/>
    <lineage>
        <taxon>Eukaryota</taxon>
        <taxon>Fungi</taxon>
        <taxon>Dikarya</taxon>
        <taxon>Ascomycota</taxon>
        <taxon>Pezizomycotina</taxon>
        <taxon>Lecanoromycetes</taxon>
        <taxon>OSLEUM clade</taxon>
        <taxon>Ostropomycetidae</taxon>
        <taxon>Ostropales</taxon>
        <taxon>Graphidaceae</taxon>
        <taxon>Gomphilloideae</taxon>
        <taxon>Gomphillus</taxon>
    </lineage>
</organism>
<keyword evidence="2" id="KW-0819">tRNA processing</keyword>
<dbReference type="InterPro" id="IPR051954">
    <property type="entry name" value="tRNA_methyltransferase_THADA"/>
</dbReference>
<name>A0A8H3ENQ7_9LECA</name>
<feature type="domain" description="tRNA (32-2'-O)-methyltransferase regulator THADA-like TPR repeats region" evidence="4">
    <location>
        <begin position="256"/>
        <end position="501"/>
    </location>
</feature>
<proteinExistence type="inferred from homology"/>
<accession>A0A8H3ENQ7</accession>
<dbReference type="Pfam" id="PF10350">
    <property type="entry name" value="DUF2428"/>
    <property type="match status" value="1"/>
</dbReference>
<dbReference type="PANTHER" id="PTHR14387:SF0">
    <property type="entry name" value="DUF2428 DOMAIN-CONTAINING PROTEIN"/>
    <property type="match status" value="1"/>
</dbReference>
<evidence type="ECO:0000313" key="6">
    <source>
        <dbReference type="EMBL" id="CAF9908808.1"/>
    </source>
</evidence>
<evidence type="ECO:0000313" key="7">
    <source>
        <dbReference type="Proteomes" id="UP000664169"/>
    </source>
</evidence>
<dbReference type="InterPro" id="IPR056842">
    <property type="entry name" value="THADA-like_TPR_C"/>
</dbReference>
<sequence length="1610" mass="181040">MAISSEEDLRVLSKQFGTIIPKKEPVLEDDIQRLENTLLWLLNAAEYPQLNPTHRTAACNALCGFVDAAAGSNIPQVRLVALNLAVWSRLLSFYFDRYQDASARSTRQFLSTLINLIRVHQETNIGTSKWAEDVGSKCIRSISSYSDLSSLKPSMLCLEDLLSKNLFPWNKFLELLIIAQQDLSLVSVAIYPTSVRNQRSANVALSQLVTDILSWCKYTDIASIAGRLLKLIFAKEKHETETHTEIKLAIEKHEPIWLSPILSMAKDDFTEVEKLEKHILPQLLASDEENLIYLIRQFPFRQLLSDASGDIKEVDIRFSILLVSIMRTMKLSTTITTQIQSHTKVPFNELREKLAHSCLQHQSPHIRVSATNLMVTADGAARPFTEDNLIQLQQVLKTLFLESNAKVRGDVANMLRRLIERLCFVVNKLKKNLEAEPQAVDNSKTDHVIKQVSLKQHTAFVSWFHEFLCEGLRPSASYQRHIMSLKALNMVSTSALSSVCQIDLFSSTMIVQLAALVLDPFDDVRSSAAILLTHSAPLDNCLFDPASETSLISIARARMIATGRASVSDGYARLMELSYYRAEIQSEQKLSQCHAASILLKDVNQGLQIAQHDFTEAVKHPQLHGHFIALRYIVLNQDLLQILGSEENWTTFKDEMIEFCRRAWEIVKPTLCIDSPEGHGDEDDLQDTDIGIKDMLSCSWRTLKEASAFSQALIESTKGHSSSLEDTKKIGDLCFTQLAELRHRGAFSTVAQCFTSCCVKDGGQMGKQGCSLVESWYKQLLSLIDAKSTALTRRSAGLPAMITAILAADVEDTFIDMVFKDLQLIASRDASTEHQHGETGLPQVHAMNCLKAIFASSRLSHIAERYLETNLQIAVRSLDHDIWSIRNCGGMLLKAILSRLNSAIGGTSQNHQEGHGNFAKTMYRKYPSLAATAESLLRASVSYTDTSFAERANRQVNNGFPALAIIDQVGIQEDQALVIQSLLFELLDSPIWVVRERAAYSISRLVDASTILEAIHESLEPNLEKGISRTNGLHGRLLCLKASLEQRLPDELYSFLLQLLEWFESISSMPCRFISTTYFDVLVLVLEHLLFGNLDSDDTMPKKDVHDRIIQSRIVLEEYMAKEKILNGSSHRLHVFLRMWEYKIRTDKQVSTPCIGINKDNAMFVVQVLIRQNSNAFCDWVNWLPGLLYTCIELVKLDPESPLALQTVGQLTKLLTKSNVVTHVKNEQRKSTHEDTETLWIRSMIQLLEECEVLVRKGRTIARLALELFGALLPICQRDSLFEAQCSRCIKEIRCALNDEMDVSRRLSAMKALYNARQIVHEYLWFLDNSRSRKEVGMLIGILFDGLVDDDEDVRSLTAQAVSCVIFADIDEAQPPPSLNSVAAQDVLLEHTKTRGASSTALFSEFLARLLNLMVVSGSPLGLNHTNRPNNKQEIPKTPEIVLFWFTDEEAGPIAQAIERALAEDNTLFETERQNLYKDNVQQMQLWADILMSMSCHSVALLTHAEAYHKTADLSRFCQWAISGLEKIARSSGSAGWAHRQEGFEVICRALIFVQVVLSWMPPSHLVMQLKVALSATELHLHPAHGQHVKMIDKLKLQFGQMSWSGVRSG</sequence>
<dbReference type="Pfam" id="PF26523">
    <property type="entry name" value="Trm732_C"/>
    <property type="match status" value="1"/>
</dbReference>
<feature type="domain" description="DUF2428" evidence="3">
    <location>
        <begin position="654"/>
        <end position="884"/>
    </location>
</feature>
<comment type="similarity">
    <text evidence="1">Belongs to the THADA family.</text>
</comment>
<dbReference type="GO" id="GO:0030488">
    <property type="term" value="P:tRNA methylation"/>
    <property type="evidence" value="ECO:0007669"/>
    <property type="project" value="TreeGrafter"/>
</dbReference>
<evidence type="ECO:0000256" key="2">
    <source>
        <dbReference type="ARBA" id="ARBA00022694"/>
    </source>
</evidence>
<comment type="caution">
    <text evidence="6">The sequence shown here is derived from an EMBL/GenBank/DDBJ whole genome shotgun (WGS) entry which is preliminary data.</text>
</comment>
<protein>
    <recommendedName>
        <fullName evidence="8">DUF2428 domain-containing protein</fullName>
    </recommendedName>
</protein>
<dbReference type="GO" id="GO:0005829">
    <property type="term" value="C:cytosol"/>
    <property type="evidence" value="ECO:0007669"/>
    <property type="project" value="TreeGrafter"/>
</dbReference>
<dbReference type="OrthoDB" id="73997at2759"/>
<dbReference type="SUPFAM" id="SSF48371">
    <property type="entry name" value="ARM repeat"/>
    <property type="match status" value="1"/>
</dbReference>
<dbReference type="Pfam" id="PF25150">
    <property type="entry name" value="TPR_Trm732"/>
    <property type="match status" value="1"/>
</dbReference>
<dbReference type="EMBL" id="CAJPDQ010000004">
    <property type="protein sequence ID" value="CAF9908808.1"/>
    <property type="molecule type" value="Genomic_DNA"/>
</dbReference>
<keyword evidence="7" id="KW-1185">Reference proteome</keyword>
<evidence type="ECO:0008006" key="8">
    <source>
        <dbReference type="Google" id="ProtNLM"/>
    </source>
</evidence>